<sequence length="629" mass="69081">MEGDASAHAASKLNAATETMSAARRSLLSVDTRFLDADAEMKRIFGSKVVNSENRARNHGRIIKKSTLTNPRVDWPRYDKLGLGMDLLETADGILHFSFTHSKQYQDIQYQFLECVATHDPNTLVGLLQMYPYHVDCLLQLSEVAKHSGDWQMAGEFIERAMYAFERAFHPQFNISSGSVRLSYNRAENRAFSLAIHRHIQFLTRRGCWRTAFEFNRLLLSLDPTTDPLSALLSIDFHALKAHEHAYLLRLHAEFTPAAYSDHGAHASDRGAHAGDSLSPLPSFVYSSAYARFKQESERGAAGDAENRHEESTRLLRRAVCLFPGAVVPLFEKCGEKDRRVLDSAVWVACEADSPYLNLLIRLFVERNFALWKEPEVISWLKSTILATLPLLEDASDPTVQEGLRLRTTDYPNIPVPDNLSRHILISDHQALLHYLPPEVTSQSYHMYDPLPPPDSIGPYDDDASGRSGNGTAAGAAHDVMAMLRNLLPWGDQAAAGGRAGQLRMQPRELAEQIEAFAAARGAVNDGRVPGQFPGGDGEEGAAAATVAVAAGGGTGEGQGNRWVDGFFGFTGLAVIGGYLATLVCMFMFFHPVGAYDSCPCSFTVPHAMLALYIPPTIILPSPPPLSSS</sequence>
<dbReference type="EMBL" id="RBNJ01000310">
    <property type="protein sequence ID" value="RUS34864.1"/>
    <property type="molecule type" value="Genomic_DNA"/>
</dbReference>
<keyword evidence="2" id="KW-0812">Transmembrane</keyword>
<feature type="region of interest" description="Disordered" evidence="1">
    <location>
        <begin position="450"/>
        <end position="473"/>
    </location>
</feature>
<dbReference type="PANTHER" id="PTHR22684">
    <property type="entry name" value="NULP1-RELATED"/>
    <property type="match status" value="1"/>
</dbReference>
<dbReference type="GO" id="GO:1990112">
    <property type="term" value="C:RQC complex"/>
    <property type="evidence" value="ECO:0007669"/>
    <property type="project" value="TreeGrafter"/>
</dbReference>
<dbReference type="PANTHER" id="PTHR22684:SF0">
    <property type="entry name" value="RIBOSOME QUALITY CONTROL COMPLEX SUBUNIT TCF25"/>
    <property type="match status" value="1"/>
</dbReference>
<keyword evidence="4" id="KW-1185">Reference proteome</keyword>
<dbReference type="InterPro" id="IPR006994">
    <property type="entry name" value="TCF25/Rqc1"/>
</dbReference>
<proteinExistence type="predicted"/>
<accession>A0A433QYL6</accession>
<dbReference type="Proteomes" id="UP000274822">
    <property type="component" value="Unassembled WGS sequence"/>
</dbReference>
<protein>
    <submittedName>
        <fullName evidence="3">Transcriptional repressor TCF25-domain-containing protein</fullName>
    </submittedName>
</protein>
<evidence type="ECO:0000256" key="1">
    <source>
        <dbReference type="SAM" id="MobiDB-lite"/>
    </source>
</evidence>
<keyword evidence="2" id="KW-1133">Transmembrane helix</keyword>
<organism evidence="3 4">
    <name type="scientific">Jimgerdemannia flammicorona</name>
    <dbReference type="NCBI Taxonomy" id="994334"/>
    <lineage>
        <taxon>Eukaryota</taxon>
        <taxon>Fungi</taxon>
        <taxon>Fungi incertae sedis</taxon>
        <taxon>Mucoromycota</taxon>
        <taxon>Mucoromycotina</taxon>
        <taxon>Endogonomycetes</taxon>
        <taxon>Endogonales</taxon>
        <taxon>Endogonaceae</taxon>
        <taxon>Jimgerdemannia</taxon>
    </lineage>
</organism>
<comment type="caution">
    <text evidence="3">The sequence shown here is derived from an EMBL/GenBank/DDBJ whole genome shotgun (WGS) entry which is preliminary data.</text>
</comment>
<evidence type="ECO:0000313" key="4">
    <source>
        <dbReference type="Proteomes" id="UP000274822"/>
    </source>
</evidence>
<keyword evidence="2" id="KW-0472">Membrane</keyword>
<evidence type="ECO:0000256" key="2">
    <source>
        <dbReference type="SAM" id="Phobius"/>
    </source>
</evidence>
<name>A0A433QYL6_9FUNG</name>
<feature type="transmembrane region" description="Helical" evidence="2">
    <location>
        <begin position="567"/>
        <end position="590"/>
    </location>
</feature>
<dbReference type="AlphaFoldDB" id="A0A433QYL6"/>
<reference evidence="3 4" key="1">
    <citation type="journal article" date="2018" name="New Phytol.">
        <title>Phylogenomics of Endogonaceae and evolution of mycorrhizas within Mucoromycota.</title>
        <authorList>
            <person name="Chang Y."/>
            <person name="Desiro A."/>
            <person name="Na H."/>
            <person name="Sandor L."/>
            <person name="Lipzen A."/>
            <person name="Clum A."/>
            <person name="Barry K."/>
            <person name="Grigoriev I.V."/>
            <person name="Martin F.M."/>
            <person name="Stajich J.E."/>
            <person name="Smith M.E."/>
            <person name="Bonito G."/>
            <person name="Spatafora J.W."/>
        </authorList>
    </citation>
    <scope>NUCLEOTIDE SEQUENCE [LARGE SCALE GENOMIC DNA]</scope>
    <source>
        <strain evidence="3 4">AD002</strain>
    </source>
</reference>
<gene>
    <name evidence="3" type="ORF">BC938DRAFT_478115</name>
</gene>
<dbReference type="Pfam" id="PF04910">
    <property type="entry name" value="Tcf25"/>
    <property type="match status" value="1"/>
</dbReference>
<evidence type="ECO:0000313" key="3">
    <source>
        <dbReference type="EMBL" id="RUS34864.1"/>
    </source>
</evidence>